<dbReference type="EMBL" id="ML977586">
    <property type="protein sequence ID" value="KAF2000871.1"/>
    <property type="molecule type" value="Genomic_DNA"/>
</dbReference>
<accession>A0A6A5WL48</accession>
<evidence type="ECO:0000313" key="2">
    <source>
        <dbReference type="EMBL" id="KAF2000871.1"/>
    </source>
</evidence>
<organism evidence="2 3">
    <name type="scientific">Amniculicola lignicola CBS 123094</name>
    <dbReference type="NCBI Taxonomy" id="1392246"/>
    <lineage>
        <taxon>Eukaryota</taxon>
        <taxon>Fungi</taxon>
        <taxon>Dikarya</taxon>
        <taxon>Ascomycota</taxon>
        <taxon>Pezizomycotina</taxon>
        <taxon>Dothideomycetes</taxon>
        <taxon>Pleosporomycetidae</taxon>
        <taxon>Pleosporales</taxon>
        <taxon>Amniculicolaceae</taxon>
        <taxon>Amniculicola</taxon>
    </lineage>
</organism>
<dbReference type="Pfam" id="PF24864">
    <property type="entry name" value="DUF7730"/>
    <property type="match status" value="1"/>
</dbReference>
<dbReference type="AlphaFoldDB" id="A0A6A5WL48"/>
<gene>
    <name evidence="2" type="ORF">P154DRAFT_522152</name>
</gene>
<feature type="domain" description="DUF7730" evidence="1">
    <location>
        <begin position="15"/>
        <end position="168"/>
    </location>
</feature>
<dbReference type="InterPro" id="IPR056632">
    <property type="entry name" value="DUF7730"/>
</dbReference>
<name>A0A6A5WL48_9PLEO</name>
<evidence type="ECO:0000259" key="1">
    <source>
        <dbReference type="Pfam" id="PF24864"/>
    </source>
</evidence>
<keyword evidence="3" id="KW-1185">Reference proteome</keyword>
<dbReference type="PANTHER" id="PTHR38790:SF9">
    <property type="entry name" value="F-BOX DOMAIN-CONTAINING PROTEIN"/>
    <property type="match status" value="1"/>
</dbReference>
<dbReference type="OrthoDB" id="4757095at2759"/>
<dbReference type="Proteomes" id="UP000799779">
    <property type="component" value="Unassembled WGS sequence"/>
</dbReference>
<dbReference type="PANTHER" id="PTHR38790">
    <property type="entry name" value="2EXR DOMAIN-CONTAINING PROTEIN-RELATED"/>
    <property type="match status" value="1"/>
</dbReference>
<reference evidence="2" key="1">
    <citation type="journal article" date="2020" name="Stud. Mycol.">
        <title>101 Dothideomycetes genomes: a test case for predicting lifestyles and emergence of pathogens.</title>
        <authorList>
            <person name="Haridas S."/>
            <person name="Albert R."/>
            <person name="Binder M."/>
            <person name="Bloem J."/>
            <person name="Labutti K."/>
            <person name="Salamov A."/>
            <person name="Andreopoulos B."/>
            <person name="Baker S."/>
            <person name="Barry K."/>
            <person name="Bills G."/>
            <person name="Bluhm B."/>
            <person name="Cannon C."/>
            <person name="Castanera R."/>
            <person name="Culley D."/>
            <person name="Daum C."/>
            <person name="Ezra D."/>
            <person name="Gonzalez J."/>
            <person name="Henrissat B."/>
            <person name="Kuo A."/>
            <person name="Liang C."/>
            <person name="Lipzen A."/>
            <person name="Lutzoni F."/>
            <person name="Magnuson J."/>
            <person name="Mondo S."/>
            <person name="Nolan M."/>
            <person name="Ohm R."/>
            <person name="Pangilinan J."/>
            <person name="Park H.-J."/>
            <person name="Ramirez L."/>
            <person name="Alfaro M."/>
            <person name="Sun H."/>
            <person name="Tritt A."/>
            <person name="Yoshinaga Y."/>
            <person name="Zwiers L.-H."/>
            <person name="Turgeon B."/>
            <person name="Goodwin S."/>
            <person name="Spatafora J."/>
            <person name="Crous P."/>
            <person name="Grigoriev I."/>
        </authorList>
    </citation>
    <scope>NUCLEOTIDE SEQUENCE</scope>
    <source>
        <strain evidence="2">CBS 123094</strain>
    </source>
</reference>
<protein>
    <recommendedName>
        <fullName evidence="1">DUF7730 domain-containing protein</fullName>
    </recommendedName>
</protein>
<proteinExistence type="predicted"/>
<evidence type="ECO:0000313" key="3">
    <source>
        <dbReference type="Proteomes" id="UP000799779"/>
    </source>
</evidence>
<sequence length="177" mass="20457">MVSLNSPSYSRGLKVSIPLLKTCRQIYSEGIKFLYSSNHFKISSRARGKFLLPYLPQLVLPQRLRHIRHLHISWDLISCFASTGRAIPDIYLVGAWESLSLMKGLRVLKVEWKLEHIQPGFLNLWHHRKGWVFEHIKTITAPAMFELILPFSFCPLDIYVGDSNCVVRATFGPENRH</sequence>